<keyword evidence="6" id="KW-0418">Kinase</keyword>
<evidence type="ECO:0000256" key="11">
    <source>
        <dbReference type="PROSITE-ProRule" id="PRU00169"/>
    </source>
</evidence>
<dbReference type="InterPro" id="IPR036890">
    <property type="entry name" value="HATPase_C_sf"/>
</dbReference>
<dbReference type="SMART" id="SM00388">
    <property type="entry name" value="HisKA"/>
    <property type="match status" value="1"/>
</dbReference>
<comment type="caution">
    <text evidence="15">The sequence shown here is derived from an EMBL/GenBank/DDBJ whole genome shotgun (WGS) entry which is preliminary data.</text>
</comment>
<dbReference type="InterPro" id="IPR003594">
    <property type="entry name" value="HATPase_dom"/>
</dbReference>
<dbReference type="CDD" id="cd16922">
    <property type="entry name" value="HATPase_EvgS-ArcB-TorS-like"/>
    <property type="match status" value="1"/>
</dbReference>
<evidence type="ECO:0000256" key="9">
    <source>
        <dbReference type="ARBA" id="ARBA00064003"/>
    </source>
</evidence>
<evidence type="ECO:0000313" key="16">
    <source>
        <dbReference type="Proteomes" id="UP000253934"/>
    </source>
</evidence>
<dbReference type="CDD" id="cd17546">
    <property type="entry name" value="REC_hyHK_CKI1_RcsC-like"/>
    <property type="match status" value="1"/>
</dbReference>
<dbReference type="Proteomes" id="UP000253934">
    <property type="component" value="Unassembled WGS sequence"/>
</dbReference>
<dbReference type="PRINTS" id="PR00344">
    <property type="entry name" value="BCTRLSENSOR"/>
</dbReference>
<evidence type="ECO:0000259" key="13">
    <source>
        <dbReference type="PROSITE" id="PS50109"/>
    </source>
</evidence>
<dbReference type="AlphaFoldDB" id="A0A369KX02"/>
<protein>
    <recommendedName>
        <fullName evidence="10">Sensory/regulatory protein RpfC</fullName>
        <ecNumber evidence="2">2.7.13.3</ecNumber>
    </recommendedName>
</protein>
<dbReference type="Gene3D" id="3.40.50.2300">
    <property type="match status" value="2"/>
</dbReference>
<gene>
    <name evidence="15" type="ORF">DCC88_08745</name>
</gene>
<dbReference type="Pfam" id="PF00072">
    <property type="entry name" value="Response_reg"/>
    <property type="match status" value="1"/>
</dbReference>
<keyword evidence="12" id="KW-0472">Membrane</keyword>
<dbReference type="CDD" id="cd00082">
    <property type="entry name" value="HisKA"/>
    <property type="match status" value="1"/>
</dbReference>
<dbReference type="InterPro" id="IPR011006">
    <property type="entry name" value="CheY-like_superfamily"/>
</dbReference>
<dbReference type="SMART" id="SM00448">
    <property type="entry name" value="REC"/>
    <property type="match status" value="1"/>
</dbReference>
<keyword evidence="3 11" id="KW-0597">Phosphoprotein</keyword>
<feature type="domain" description="Histidine kinase" evidence="13">
    <location>
        <begin position="229"/>
        <end position="450"/>
    </location>
</feature>
<comment type="subunit">
    <text evidence="9">At low DSF concentrations, interacts with RpfF.</text>
</comment>
<reference evidence="15" key="1">
    <citation type="submission" date="2018-04" db="EMBL/GenBank/DDBJ databases">
        <title>Draft genome sequence of the Candidatus Spirobacillus cienkowskii, a pathogen of freshwater Daphnia species, reconstructed from hemolymph metagenomic reads.</title>
        <authorList>
            <person name="Bresciani L."/>
            <person name="Lemos L.N."/>
            <person name="Wale N."/>
            <person name="Lin J.Y."/>
            <person name="Fernandes G.R."/>
            <person name="Duffy M.A."/>
            <person name="Rodrigues J.M."/>
        </authorList>
    </citation>
    <scope>NUCLEOTIDE SEQUENCE [LARGE SCALE GENOMIC DNA]</scope>
    <source>
        <strain evidence="15">Binning01</strain>
    </source>
</reference>
<dbReference type="InterPro" id="IPR036097">
    <property type="entry name" value="HisK_dim/P_sf"/>
</dbReference>
<name>A0A369KX02_9BACT</name>
<dbReference type="SUPFAM" id="SSF52172">
    <property type="entry name" value="CheY-like"/>
    <property type="match status" value="2"/>
</dbReference>
<evidence type="ECO:0000256" key="6">
    <source>
        <dbReference type="ARBA" id="ARBA00022777"/>
    </source>
</evidence>
<evidence type="ECO:0000259" key="14">
    <source>
        <dbReference type="PROSITE" id="PS50110"/>
    </source>
</evidence>
<feature type="transmembrane region" description="Helical" evidence="12">
    <location>
        <begin position="81"/>
        <end position="102"/>
    </location>
</feature>
<evidence type="ECO:0000256" key="1">
    <source>
        <dbReference type="ARBA" id="ARBA00000085"/>
    </source>
</evidence>
<dbReference type="SMART" id="SM00387">
    <property type="entry name" value="HATPase_c"/>
    <property type="match status" value="1"/>
</dbReference>
<organism evidence="15 16">
    <name type="scientific">Spirobacillus cienkowskii</name>
    <dbReference type="NCBI Taxonomy" id="495820"/>
    <lineage>
        <taxon>Bacteria</taxon>
        <taxon>Pseudomonadati</taxon>
        <taxon>Bdellovibrionota</taxon>
        <taxon>Oligoflexia</taxon>
        <taxon>Silvanigrellales</taxon>
        <taxon>Spirobacillus</taxon>
    </lineage>
</organism>
<dbReference type="SUPFAM" id="SSF47384">
    <property type="entry name" value="Homodimeric domain of signal transducing histidine kinase"/>
    <property type="match status" value="1"/>
</dbReference>
<feature type="modified residue" description="4-aspartylphosphate" evidence="11">
    <location>
        <position position="662"/>
    </location>
</feature>
<dbReference type="PANTHER" id="PTHR45339:SF1">
    <property type="entry name" value="HYBRID SIGNAL TRANSDUCTION HISTIDINE KINASE J"/>
    <property type="match status" value="1"/>
</dbReference>
<evidence type="ECO:0000313" key="15">
    <source>
        <dbReference type="EMBL" id="RDB35706.1"/>
    </source>
</evidence>
<keyword evidence="8" id="KW-0902">Two-component regulatory system</keyword>
<comment type="catalytic activity">
    <reaction evidence="1">
        <text>ATP + protein L-histidine = ADP + protein N-phospho-L-histidine.</text>
        <dbReference type="EC" id="2.7.13.3"/>
    </reaction>
</comment>
<dbReference type="EMBL" id="QOVW01000077">
    <property type="protein sequence ID" value="RDB35706.1"/>
    <property type="molecule type" value="Genomic_DNA"/>
</dbReference>
<evidence type="ECO:0000256" key="3">
    <source>
        <dbReference type="ARBA" id="ARBA00022553"/>
    </source>
</evidence>
<evidence type="ECO:0000256" key="5">
    <source>
        <dbReference type="ARBA" id="ARBA00022741"/>
    </source>
</evidence>
<evidence type="ECO:0000256" key="12">
    <source>
        <dbReference type="SAM" id="Phobius"/>
    </source>
</evidence>
<dbReference type="GO" id="GO:0005524">
    <property type="term" value="F:ATP binding"/>
    <property type="evidence" value="ECO:0007669"/>
    <property type="project" value="UniProtKB-KW"/>
</dbReference>
<dbReference type="SUPFAM" id="SSF55874">
    <property type="entry name" value="ATPase domain of HSP90 chaperone/DNA topoisomerase II/histidine kinase"/>
    <property type="match status" value="1"/>
</dbReference>
<dbReference type="EC" id="2.7.13.3" evidence="2"/>
<proteinExistence type="predicted"/>
<dbReference type="PROSITE" id="PS50110">
    <property type="entry name" value="RESPONSE_REGULATORY"/>
    <property type="match status" value="1"/>
</dbReference>
<feature type="transmembrane region" description="Helical" evidence="12">
    <location>
        <begin position="45"/>
        <end position="69"/>
    </location>
</feature>
<dbReference type="PROSITE" id="PS50109">
    <property type="entry name" value="HIS_KIN"/>
    <property type="match status" value="1"/>
</dbReference>
<dbReference type="InterPro" id="IPR005467">
    <property type="entry name" value="His_kinase_dom"/>
</dbReference>
<keyword evidence="4" id="KW-0808">Transferase</keyword>
<feature type="transmembrane region" description="Helical" evidence="12">
    <location>
        <begin position="12"/>
        <end position="33"/>
    </location>
</feature>
<evidence type="ECO:0000256" key="2">
    <source>
        <dbReference type="ARBA" id="ARBA00012438"/>
    </source>
</evidence>
<keyword evidence="16" id="KW-1185">Reference proteome</keyword>
<feature type="transmembrane region" description="Helical" evidence="12">
    <location>
        <begin position="108"/>
        <end position="124"/>
    </location>
</feature>
<keyword evidence="7" id="KW-0067">ATP-binding</keyword>
<dbReference type="Gene3D" id="3.30.565.10">
    <property type="entry name" value="Histidine kinase-like ATPase, C-terminal domain"/>
    <property type="match status" value="1"/>
</dbReference>
<accession>A0A369KX02</accession>
<sequence length="741" mass="84923">MSFFYMDSYYWKIPFILASKPFVLGFLLIVLSLLSLDDSYFSYKIYIAINCVYIWIVTMNYFVFRLVYLSGINQYKKYSNFILYLMFFSWIGLILSILNPGFFVKSSLLVENFLIFIFFMYSFVSKIRFRINLERIDSWIVSLFYLIVPIIAFTVVSILTDNKIIFYIQRIVLLYIVFVSLYQSLIISISEHSRLGKLREDMEKRNLEILKFAEKAKESTRLKGEFLANMSHELRTPLNGILGSANLLVGTKLNQEQRDYLETLRICGNNLLVIINEILDYSKIEANKLELEHIPFEINSCIENVFELLAPAAAAQETELIYVIDLHAPNIVVGDYTRIQQVTTHLVDNAIKFTKNGYAFVKVKMESSDDKKRMIKFDVIDTGSGISKKDIGKLFKTFSQIDDSSTRKYGGTGLGLSIAKRLTELMGGSIGVKSELGKGSVFSFTVQVDFPEQENDEKEKNNQIKRLQIQNKVLCIVEKNIFLANAMQQTCENWGMEVYLAASEQEALAIPLQSPPTYVLISTDDFDYDMLRTKLIEKYLDQQIIFIAMLKNSNIYYSDNKVYPKNFASIINKPIRYSQLFDSLIETVSEKQNGKLKPFGADLKKLSDIYPLRILVAEDNVVNQKLITNMLKKYGYICDIVANGNEVLEALTRNIYDIILMDVQMPDLDGIEATKKIILKYPKSSTRPHIIAMTAHARGAEGQVCLDAGMEGYLGKPIDMKELKQVLEFWGNKVNKIKSSS</sequence>
<keyword evidence="12" id="KW-1133">Transmembrane helix</keyword>
<feature type="transmembrane region" description="Helical" evidence="12">
    <location>
        <begin position="136"/>
        <end position="158"/>
    </location>
</feature>
<dbReference type="InterPro" id="IPR001789">
    <property type="entry name" value="Sig_transdc_resp-reg_receiver"/>
</dbReference>
<dbReference type="PANTHER" id="PTHR45339">
    <property type="entry name" value="HYBRID SIGNAL TRANSDUCTION HISTIDINE KINASE J"/>
    <property type="match status" value="1"/>
</dbReference>
<evidence type="ECO:0000256" key="4">
    <source>
        <dbReference type="ARBA" id="ARBA00022679"/>
    </source>
</evidence>
<evidence type="ECO:0000256" key="10">
    <source>
        <dbReference type="ARBA" id="ARBA00068150"/>
    </source>
</evidence>
<evidence type="ECO:0000256" key="7">
    <source>
        <dbReference type="ARBA" id="ARBA00022840"/>
    </source>
</evidence>
<keyword evidence="5" id="KW-0547">Nucleotide-binding</keyword>
<dbReference type="FunFam" id="1.10.287.130:FF:000002">
    <property type="entry name" value="Two-component osmosensing histidine kinase"/>
    <property type="match status" value="1"/>
</dbReference>
<keyword evidence="12" id="KW-0812">Transmembrane</keyword>
<feature type="domain" description="Response regulatory" evidence="14">
    <location>
        <begin position="613"/>
        <end position="731"/>
    </location>
</feature>
<dbReference type="Pfam" id="PF00512">
    <property type="entry name" value="HisKA"/>
    <property type="match status" value="1"/>
</dbReference>
<dbReference type="GO" id="GO:0000155">
    <property type="term" value="F:phosphorelay sensor kinase activity"/>
    <property type="evidence" value="ECO:0007669"/>
    <property type="project" value="InterPro"/>
</dbReference>
<dbReference type="InterPro" id="IPR004358">
    <property type="entry name" value="Sig_transdc_His_kin-like_C"/>
</dbReference>
<dbReference type="Gene3D" id="1.10.287.130">
    <property type="match status" value="1"/>
</dbReference>
<dbReference type="InterPro" id="IPR003661">
    <property type="entry name" value="HisK_dim/P_dom"/>
</dbReference>
<dbReference type="Pfam" id="PF02518">
    <property type="entry name" value="HATPase_c"/>
    <property type="match status" value="1"/>
</dbReference>
<dbReference type="FunFam" id="3.30.565.10:FF:000010">
    <property type="entry name" value="Sensor histidine kinase RcsC"/>
    <property type="match status" value="1"/>
</dbReference>
<evidence type="ECO:0000256" key="8">
    <source>
        <dbReference type="ARBA" id="ARBA00023012"/>
    </source>
</evidence>